<dbReference type="NCBIfam" id="TIGR00689">
    <property type="entry name" value="rpiB_lacA_lacB"/>
    <property type="match status" value="1"/>
</dbReference>
<evidence type="ECO:0000256" key="1">
    <source>
        <dbReference type="ARBA" id="ARBA00008754"/>
    </source>
</evidence>
<dbReference type="InterPro" id="IPR003500">
    <property type="entry name" value="RpiB_LacA_LacB"/>
</dbReference>
<evidence type="ECO:0000313" key="4">
    <source>
        <dbReference type="Proteomes" id="UP000178175"/>
    </source>
</evidence>
<organism evidence="3 4">
    <name type="scientific">Candidatus Zambryskibacteria bacterium RIFCSPHIGHO2_02_FULL_43_14</name>
    <dbReference type="NCBI Taxonomy" id="1802748"/>
    <lineage>
        <taxon>Bacteria</taxon>
        <taxon>Candidatus Zambryskiibacteriota</taxon>
    </lineage>
</organism>
<proteinExistence type="inferred from homology"/>
<dbReference type="InterPro" id="IPR036569">
    <property type="entry name" value="RpiB_LacA_LacB_sf"/>
</dbReference>
<comment type="caution">
    <text evidence="3">The sequence shown here is derived from an EMBL/GenBank/DDBJ whole genome shotgun (WGS) entry which is preliminary data.</text>
</comment>
<feature type="binding site" evidence="2">
    <location>
        <position position="153"/>
    </location>
    <ligand>
        <name>D-ribulose 5-phosphate</name>
        <dbReference type="ChEBI" id="CHEBI:58121"/>
    </ligand>
</feature>
<dbReference type="EMBL" id="MHVR01000005">
    <property type="protein sequence ID" value="OHA96637.1"/>
    <property type="molecule type" value="Genomic_DNA"/>
</dbReference>
<comment type="similarity">
    <text evidence="1">Belongs to the LacAB/RpiB family.</text>
</comment>
<dbReference type="PANTHER" id="PTHR30345">
    <property type="entry name" value="RIBOSE-5-PHOSPHATE ISOMERASE B"/>
    <property type="match status" value="1"/>
</dbReference>
<feature type="binding site" evidence="2">
    <location>
        <position position="125"/>
    </location>
    <ligand>
        <name>D-ribulose 5-phosphate</name>
        <dbReference type="ChEBI" id="CHEBI:58121"/>
    </ligand>
</feature>
<dbReference type="SUPFAM" id="SSF89623">
    <property type="entry name" value="Ribose/Galactose isomerase RpiB/AlsB"/>
    <property type="match status" value="1"/>
</dbReference>
<evidence type="ECO:0000313" key="3">
    <source>
        <dbReference type="EMBL" id="OHA96637.1"/>
    </source>
</evidence>
<dbReference type="NCBIfam" id="NF004051">
    <property type="entry name" value="PRK05571.1"/>
    <property type="match status" value="1"/>
</dbReference>
<feature type="binding site" evidence="2">
    <location>
        <position position="115"/>
    </location>
    <ligand>
        <name>D-ribulose 5-phosphate</name>
        <dbReference type="ChEBI" id="CHEBI:58121"/>
    </ligand>
</feature>
<evidence type="ECO:0000256" key="2">
    <source>
        <dbReference type="PIRSR" id="PIRSR005384-2"/>
    </source>
</evidence>
<name>A0A1G2TH72_9BACT</name>
<sequence>MPARGGSAFGGKIFIGSDHAGFELKEKLVPFLKELGYEVEDKGAFEYNKTDDYPDFIIQVAEEISKNPNYRGIVLGGSGQGEAMCANRFKNVRAVEYYAPSRGETSIIKNSRGHNDSNILSLGARFLSEDEAKSAVKDWLETPFSGDERHKRRIEKIDKR</sequence>
<accession>A0A1G2TH72</accession>
<keyword evidence="3" id="KW-0413">Isomerase</keyword>
<feature type="binding site" evidence="2">
    <location>
        <begin position="18"/>
        <end position="19"/>
    </location>
    <ligand>
        <name>D-ribulose 5-phosphate</name>
        <dbReference type="ChEBI" id="CHEBI:58121"/>
    </ligand>
</feature>
<dbReference type="AlphaFoldDB" id="A0A1G2TH72"/>
<feature type="binding site" evidence="2">
    <location>
        <position position="149"/>
    </location>
    <ligand>
        <name>D-ribulose 5-phosphate</name>
        <dbReference type="ChEBI" id="CHEBI:58121"/>
    </ligand>
</feature>
<feature type="binding site" evidence="2">
    <location>
        <begin position="77"/>
        <end position="81"/>
    </location>
    <ligand>
        <name>D-ribulose 5-phosphate</name>
        <dbReference type="ChEBI" id="CHEBI:58121"/>
    </ligand>
</feature>
<gene>
    <name evidence="3" type="ORF">A3C70_01900</name>
</gene>
<dbReference type="GO" id="GO:0005975">
    <property type="term" value="P:carbohydrate metabolic process"/>
    <property type="evidence" value="ECO:0007669"/>
    <property type="project" value="InterPro"/>
</dbReference>
<dbReference type="PANTHER" id="PTHR30345:SF0">
    <property type="entry name" value="DNA DAMAGE-REPAIR_TOLERATION PROTEIN DRT102"/>
    <property type="match status" value="1"/>
</dbReference>
<dbReference type="Proteomes" id="UP000178175">
    <property type="component" value="Unassembled WGS sequence"/>
</dbReference>
<reference evidence="3 4" key="1">
    <citation type="journal article" date="2016" name="Nat. Commun.">
        <title>Thousands of microbial genomes shed light on interconnected biogeochemical processes in an aquifer system.</title>
        <authorList>
            <person name="Anantharaman K."/>
            <person name="Brown C.T."/>
            <person name="Hug L.A."/>
            <person name="Sharon I."/>
            <person name="Castelle C.J."/>
            <person name="Probst A.J."/>
            <person name="Thomas B.C."/>
            <person name="Singh A."/>
            <person name="Wilkins M.J."/>
            <person name="Karaoz U."/>
            <person name="Brodie E.L."/>
            <person name="Williams K.H."/>
            <person name="Hubbard S.S."/>
            <person name="Banfield J.F."/>
        </authorList>
    </citation>
    <scope>NUCLEOTIDE SEQUENCE [LARGE SCALE GENOMIC DNA]</scope>
</reference>
<dbReference type="GO" id="GO:0016861">
    <property type="term" value="F:intramolecular oxidoreductase activity, interconverting aldoses and ketoses"/>
    <property type="evidence" value="ECO:0007669"/>
    <property type="project" value="UniProtKB-ARBA"/>
</dbReference>
<dbReference type="Gene3D" id="3.40.1400.10">
    <property type="entry name" value="Sugar-phosphate isomerase, RpiB/LacA/LacB"/>
    <property type="match status" value="1"/>
</dbReference>
<protein>
    <submittedName>
        <fullName evidence="3">Ribose-5-phosphate isomerase</fullName>
    </submittedName>
</protein>
<dbReference type="Pfam" id="PF02502">
    <property type="entry name" value="LacAB_rpiB"/>
    <property type="match status" value="1"/>
</dbReference>
<dbReference type="PIRSF" id="PIRSF005384">
    <property type="entry name" value="RpiB_LacA_B"/>
    <property type="match status" value="1"/>
</dbReference>